<protein>
    <submittedName>
        <fullName evidence="2">Acetyltransferase or hydrolase</fullName>
        <ecNumber evidence="2">3.1.1.3</ecNumber>
    </submittedName>
</protein>
<dbReference type="InterPro" id="IPR029058">
    <property type="entry name" value="AB_hydrolase_fold"/>
</dbReference>
<dbReference type="GO" id="GO:0016740">
    <property type="term" value="F:transferase activity"/>
    <property type="evidence" value="ECO:0007669"/>
    <property type="project" value="UniProtKB-KW"/>
</dbReference>
<dbReference type="STRING" id="931089.CDES_00395"/>
<reference evidence="2 3" key="1">
    <citation type="submission" date="2014-08" db="EMBL/GenBank/DDBJ databases">
        <title>Complete genome sequence of Corynebacterium deserti GIMN1.010 (=DSM 45689), isolated from desert sand in western China.</title>
        <authorList>
            <person name="Ruckert C."/>
            <person name="Albersmeier A."/>
            <person name="Kalinowski J."/>
        </authorList>
    </citation>
    <scope>NUCLEOTIDE SEQUENCE [LARGE SCALE GENOMIC DNA]</scope>
    <source>
        <strain evidence="2 3">GIMN1.010</strain>
    </source>
</reference>
<evidence type="ECO:0000313" key="2">
    <source>
        <dbReference type="EMBL" id="ALC04562.1"/>
    </source>
</evidence>
<name>A0A0M4CUL6_9CORY</name>
<dbReference type="AlphaFoldDB" id="A0A0M4CUL6"/>
<dbReference type="InterPro" id="IPR000073">
    <property type="entry name" value="AB_hydrolase_1"/>
</dbReference>
<dbReference type="PANTHER" id="PTHR37946">
    <property type="entry name" value="SLL1969 PROTEIN"/>
    <property type="match status" value="1"/>
</dbReference>
<sequence>MVDAFNDLRRELTNALKSVWKNLPPSNAPEADSLPDDVVEEIAANYYRDPKNRTKLNDDSSGSLPVLARMKPRGLFEDDWRARPTKDRPWPVILVHGTGATKGDWQDLGADLRRDGWAVFAPEFGQRATGPVAESAAQIGAYIDTVLLATGAKQAIIVGHSQGGVLVRYWMRVLGGTPRVKHLVSLAVPNHGTTMGGIVSPLLRHNRSEAMANSVVHSWFGKAGFEMIRGHDTINAINEGGDLDPGVTYLCIATHFDTVIQPPETCFLEATTPEEAGRVQNIWVENLDPNSVVLHEAMPYDSRVRALVRADLSRLCTKNG</sequence>
<dbReference type="PANTHER" id="PTHR37946:SF1">
    <property type="entry name" value="SLL1969 PROTEIN"/>
    <property type="match status" value="1"/>
</dbReference>
<proteinExistence type="predicted"/>
<dbReference type="Proteomes" id="UP000068067">
    <property type="component" value="Chromosome"/>
</dbReference>
<evidence type="ECO:0000313" key="3">
    <source>
        <dbReference type="Proteomes" id="UP000068067"/>
    </source>
</evidence>
<feature type="domain" description="AB hydrolase-1" evidence="1">
    <location>
        <begin position="91"/>
        <end position="191"/>
    </location>
</feature>
<keyword evidence="2" id="KW-0808">Transferase</keyword>
<evidence type="ECO:0000259" key="1">
    <source>
        <dbReference type="Pfam" id="PF00561"/>
    </source>
</evidence>
<dbReference type="RefSeq" id="WP_053543771.1">
    <property type="nucleotide sequence ID" value="NZ_CP009220.1"/>
</dbReference>
<organism evidence="2 3">
    <name type="scientific">Corynebacterium deserti GIMN1.010</name>
    <dbReference type="NCBI Taxonomy" id="931089"/>
    <lineage>
        <taxon>Bacteria</taxon>
        <taxon>Bacillati</taxon>
        <taxon>Actinomycetota</taxon>
        <taxon>Actinomycetes</taxon>
        <taxon>Mycobacteriales</taxon>
        <taxon>Corynebacteriaceae</taxon>
        <taxon>Corynebacterium</taxon>
    </lineage>
</organism>
<dbReference type="EC" id="3.1.1.3" evidence="2"/>
<gene>
    <name evidence="2" type="ORF">CDES_00395</name>
</gene>
<keyword evidence="3" id="KW-1185">Reference proteome</keyword>
<dbReference type="KEGG" id="cdx:CDES_00395"/>
<dbReference type="GO" id="GO:0004806">
    <property type="term" value="F:triacylglycerol lipase activity"/>
    <property type="evidence" value="ECO:0007669"/>
    <property type="project" value="UniProtKB-EC"/>
</dbReference>
<dbReference type="Pfam" id="PF00561">
    <property type="entry name" value="Abhydrolase_1"/>
    <property type="match status" value="1"/>
</dbReference>
<accession>A0A0M4CUL6</accession>
<dbReference type="Gene3D" id="3.40.50.1820">
    <property type="entry name" value="alpha/beta hydrolase"/>
    <property type="match status" value="1"/>
</dbReference>
<dbReference type="PATRIC" id="fig|931089.4.peg.73"/>
<dbReference type="OrthoDB" id="8871309at2"/>
<dbReference type="EMBL" id="CP009220">
    <property type="protein sequence ID" value="ALC04562.1"/>
    <property type="molecule type" value="Genomic_DNA"/>
</dbReference>
<keyword evidence="2" id="KW-0378">Hydrolase</keyword>
<dbReference type="SUPFAM" id="SSF53474">
    <property type="entry name" value="alpha/beta-Hydrolases"/>
    <property type="match status" value="1"/>
</dbReference>